<gene>
    <name evidence="2" type="ORF">OHU27_27280</name>
</gene>
<sequence>MRDEVRSYVVEHLGTPDGVPIVDETGFLRKGDQSAGVQRQYTGAAGRRENAQVGVFLSYASLRGRALADRRLYLPEQTWCQDAGRRSHSGIPESVGFATKSRLAGQMIVAALAAGIVAHWVTGGEVYGHDPHLRATLEKSGVGYVLTVACSSRVKVNTDRTTMRADYVAARFRPRSGSDTVPKSVRRARASAIGHGWRPAPSSTRDC</sequence>
<dbReference type="EMBL" id="CP108125">
    <property type="protein sequence ID" value="WTO85933.1"/>
    <property type="molecule type" value="Genomic_DNA"/>
</dbReference>
<dbReference type="PANTHER" id="PTHR33627:SF1">
    <property type="entry name" value="TRANSPOSASE"/>
    <property type="match status" value="1"/>
</dbReference>
<keyword evidence="3" id="KW-1185">Reference proteome</keyword>
<dbReference type="PANTHER" id="PTHR33627">
    <property type="entry name" value="TRANSPOSASE"/>
    <property type="match status" value="1"/>
</dbReference>
<protein>
    <submittedName>
        <fullName evidence="2">Transposase</fullName>
    </submittedName>
</protein>
<dbReference type="Pfam" id="PF13546">
    <property type="entry name" value="DDE_5"/>
    <property type="match status" value="1"/>
</dbReference>
<evidence type="ECO:0000259" key="1">
    <source>
        <dbReference type="Pfam" id="PF13546"/>
    </source>
</evidence>
<feature type="domain" description="Transposase IS701-like DDE" evidence="1">
    <location>
        <begin position="2"/>
        <end position="175"/>
    </location>
</feature>
<evidence type="ECO:0000313" key="3">
    <source>
        <dbReference type="Proteomes" id="UP001622690"/>
    </source>
</evidence>
<organism evidence="2 3">
    <name type="scientific">Streptomyces nigra</name>
    <dbReference type="NCBI Taxonomy" id="1827580"/>
    <lineage>
        <taxon>Bacteria</taxon>
        <taxon>Bacillati</taxon>
        <taxon>Actinomycetota</taxon>
        <taxon>Actinomycetes</taxon>
        <taxon>Kitasatosporales</taxon>
        <taxon>Streptomycetaceae</taxon>
        <taxon>Streptomyces</taxon>
    </lineage>
</organism>
<dbReference type="Proteomes" id="UP001622690">
    <property type="component" value="Chromosome"/>
</dbReference>
<reference evidence="2 3" key="1">
    <citation type="submission" date="2022-10" db="EMBL/GenBank/DDBJ databases">
        <title>The complete genomes of actinobacterial strains from the NBC collection.</title>
        <authorList>
            <person name="Joergensen T.S."/>
            <person name="Alvarez Arevalo M."/>
            <person name="Sterndorff E.B."/>
            <person name="Faurdal D."/>
            <person name="Vuksanovic O."/>
            <person name="Mourched A.-S."/>
            <person name="Charusanti P."/>
            <person name="Shaw S."/>
            <person name="Blin K."/>
            <person name="Weber T."/>
        </authorList>
    </citation>
    <scope>NUCLEOTIDE SEQUENCE [LARGE SCALE GENOMIC DNA]</scope>
    <source>
        <strain evidence="2 3">NBC_00206</strain>
    </source>
</reference>
<dbReference type="InterPro" id="IPR039365">
    <property type="entry name" value="IS701-like"/>
</dbReference>
<name>A0ABZ1J411_9ACTN</name>
<proteinExistence type="predicted"/>
<accession>A0ABZ1J411</accession>
<evidence type="ECO:0000313" key="2">
    <source>
        <dbReference type="EMBL" id="WTO85933.1"/>
    </source>
</evidence>
<dbReference type="InterPro" id="IPR038721">
    <property type="entry name" value="IS701-like_DDE_dom"/>
</dbReference>